<protein>
    <submittedName>
        <fullName evidence="1">Uncharacterized protein</fullName>
    </submittedName>
</protein>
<name>A0AAD8NGH9_TARER</name>
<keyword evidence="2" id="KW-1185">Reference proteome</keyword>
<gene>
    <name evidence="1" type="ORF">QVD17_39694</name>
</gene>
<organism evidence="1 2">
    <name type="scientific">Tagetes erecta</name>
    <name type="common">African marigold</name>
    <dbReference type="NCBI Taxonomy" id="13708"/>
    <lineage>
        <taxon>Eukaryota</taxon>
        <taxon>Viridiplantae</taxon>
        <taxon>Streptophyta</taxon>
        <taxon>Embryophyta</taxon>
        <taxon>Tracheophyta</taxon>
        <taxon>Spermatophyta</taxon>
        <taxon>Magnoliopsida</taxon>
        <taxon>eudicotyledons</taxon>
        <taxon>Gunneridae</taxon>
        <taxon>Pentapetalae</taxon>
        <taxon>asterids</taxon>
        <taxon>campanulids</taxon>
        <taxon>Asterales</taxon>
        <taxon>Asteraceae</taxon>
        <taxon>Asteroideae</taxon>
        <taxon>Heliantheae alliance</taxon>
        <taxon>Tageteae</taxon>
        <taxon>Tagetes</taxon>
    </lineage>
</organism>
<proteinExistence type="predicted"/>
<accession>A0AAD8NGH9</accession>
<sequence length="73" mass="8443">MQPIACQLYLPNTSSAFSLFRSLVPEDGDGETTIVLKRPLFYTDMIHMASLISYLHHSHQRVELFFSPTKEER</sequence>
<dbReference type="EMBL" id="JAUHHV010000011">
    <property type="protein sequence ID" value="KAK1408062.1"/>
    <property type="molecule type" value="Genomic_DNA"/>
</dbReference>
<evidence type="ECO:0000313" key="2">
    <source>
        <dbReference type="Proteomes" id="UP001229421"/>
    </source>
</evidence>
<comment type="caution">
    <text evidence="1">The sequence shown here is derived from an EMBL/GenBank/DDBJ whole genome shotgun (WGS) entry which is preliminary data.</text>
</comment>
<dbReference type="Proteomes" id="UP001229421">
    <property type="component" value="Unassembled WGS sequence"/>
</dbReference>
<dbReference type="AlphaFoldDB" id="A0AAD8NGH9"/>
<evidence type="ECO:0000313" key="1">
    <source>
        <dbReference type="EMBL" id="KAK1408062.1"/>
    </source>
</evidence>
<reference evidence="1" key="1">
    <citation type="journal article" date="2023" name="bioRxiv">
        <title>Improved chromosome-level genome assembly for marigold (Tagetes erecta).</title>
        <authorList>
            <person name="Jiang F."/>
            <person name="Yuan L."/>
            <person name="Wang S."/>
            <person name="Wang H."/>
            <person name="Xu D."/>
            <person name="Wang A."/>
            <person name="Fan W."/>
        </authorList>
    </citation>
    <scope>NUCLEOTIDE SEQUENCE</scope>
    <source>
        <strain evidence="1">WSJ</strain>
        <tissue evidence="1">Leaf</tissue>
    </source>
</reference>